<dbReference type="InterPro" id="IPR031259">
    <property type="entry name" value="ILBP"/>
</dbReference>
<name>A0A7R8V6H2_HERIL</name>
<dbReference type="PANTHER" id="PTHR11955">
    <property type="entry name" value="FATTY ACID BINDING PROTEIN"/>
    <property type="match status" value="1"/>
</dbReference>
<sequence>MAAWEGKKYKLEKSENLDAYMEAYGISAETRKLRNTLFPTVSLVKNGDEYEYTTAYTTRNQVMKFKIGVDFDIDTLDGKKIKTVCHFENPNKLIQDEKGGKGGKIIREFTDTELVATCITGGITAVIHYKAV</sequence>
<proteinExistence type="inferred from homology"/>
<dbReference type="Proteomes" id="UP000594454">
    <property type="component" value="Chromosome 6"/>
</dbReference>
<dbReference type="InterPro" id="IPR000463">
    <property type="entry name" value="Fatty_acid-bd"/>
</dbReference>
<dbReference type="OMA" id="DRNCKTT"/>
<dbReference type="OrthoDB" id="354351at2759"/>
<evidence type="ECO:0000313" key="3">
    <source>
        <dbReference type="EMBL" id="CAD7093314.1"/>
    </source>
</evidence>
<dbReference type="PRINTS" id="PR00178">
    <property type="entry name" value="FATTYACIDBP"/>
</dbReference>
<dbReference type="SUPFAM" id="SSF50814">
    <property type="entry name" value="Lipocalins"/>
    <property type="match status" value="1"/>
</dbReference>
<reference evidence="3 4" key="1">
    <citation type="submission" date="2020-11" db="EMBL/GenBank/DDBJ databases">
        <authorList>
            <person name="Wallbank WR R."/>
            <person name="Pardo Diaz C."/>
            <person name="Kozak K."/>
            <person name="Martin S."/>
            <person name="Jiggins C."/>
            <person name="Moest M."/>
            <person name="Warren A I."/>
            <person name="Generalovic N T."/>
            <person name="Byers J.R.P. K."/>
            <person name="Montejo-Kovacevich G."/>
            <person name="Yen C E."/>
        </authorList>
    </citation>
    <scope>NUCLEOTIDE SEQUENCE [LARGE SCALE GENOMIC DNA]</scope>
</reference>
<accession>A0A7R8V6H2</accession>
<dbReference type="AlphaFoldDB" id="A0A7R8V6H2"/>
<protein>
    <recommendedName>
        <fullName evidence="5">Fatty acid-binding protein</fullName>
    </recommendedName>
</protein>
<keyword evidence="2" id="KW-0446">Lipid-binding</keyword>
<evidence type="ECO:0000256" key="2">
    <source>
        <dbReference type="ARBA" id="ARBA00023121"/>
    </source>
</evidence>
<keyword evidence="4" id="KW-1185">Reference proteome</keyword>
<dbReference type="GO" id="GO:0008289">
    <property type="term" value="F:lipid binding"/>
    <property type="evidence" value="ECO:0007669"/>
    <property type="project" value="UniProtKB-KW"/>
</dbReference>
<organism evidence="3 4">
    <name type="scientific">Hermetia illucens</name>
    <name type="common">Black soldier fly</name>
    <dbReference type="NCBI Taxonomy" id="343691"/>
    <lineage>
        <taxon>Eukaryota</taxon>
        <taxon>Metazoa</taxon>
        <taxon>Ecdysozoa</taxon>
        <taxon>Arthropoda</taxon>
        <taxon>Hexapoda</taxon>
        <taxon>Insecta</taxon>
        <taxon>Pterygota</taxon>
        <taxon>Neoptera</taxon>
        <taxon>Endopterygota</taxon>
        <taxon>Diptera</taxon>
        <taxon>Brachycera</taxon>
        <taxon>Stratiomyomorpha</taxon>
        <taxon>Stratiomyidae</taxon>
        <taxon>Hermetiinae</taxon>
        <taxon>Hermetia</taxon>
    </lineage>
</organism>
<evidence type="ECO:0008006" key="5">
    <source>
        <dbReference type="Google" id="ProtNLM"/>
    </source>
</evidence>
<dbReference type="InParanoid" id="A0A7R8V6H2"/>
<dbReference type="Pfam" id="PF14651">
    <property type="entry name" value="Lipocalin_7"/>
    <property type="match status" value="1"/>
</dbReference>
<dbReference type="Gene3D" id="2.40.128.20">
    <property type="match status" value="1"/>
</dbReference>
<comment type="similarity">
    <text evidence="1">Belongs to the calycin superfamily. Fatty-acid binding protein (FABP) family.</text>
</comment>
<dbReference type="EMBL" id="LR899014">
    <property type="protein sequence ID" value="CAD7093314.1"/>
    <property type="molecule type" value="Genomic_DNA"/>
</dbReference>
<dbReference type="InterPro" id="IPR012674">
    <property type="entry name" value="Calycin"/>
</dbReference>
<evidence type="ECO:0000256" key="1">
    <source>
        <dbReference type="ARBA" id="ARBA00008390"/>
    </source>
</evidence>
<evidence type="ECO:0000313" key="4">
    <source>
        <dbReference type="Proteomes" id="UP000594454"/>
    </source>
</evidence>
<gene>
    <name evidence="3" type="ORF">HERILL_LOCUS15602</name>
</gene>